<protein>
    <submittedName>
        <fullName evidence="1">Uncharacterized protein</fullName>
    </submittedName>
</protein>
<keyword evidence="2" id="KW-1185">Reference proteome</keyword>
<dbReference type="EMBL" id="CP036273">
    <property type="protein sequence ID" value="QDU18970.1"/>
    <property type="molecule type" value="Genomic_DNA"/>
</dbReference>
<gene>
    <name evidence="1" type="ORF">ETAA1_08700</name>
</gene>
<dbReference type="KEGG" id="uli:ETAA1_08700"/>
<name>A0A517XN86_9BACT</name>
<reference evidence="1 2" key="1">
    <citation type="submission" date="2019-02" db="EMBL/GenBank/DDBJ databases">
        <title>Deep-cultivation of Planctomycetes and their phenomic and genomic characterization uncovers novel biology.</title>
        <authorList>
            <person name="Wiegand S."/>
            <person name="Jogler M."/>
            <person name="Boedeker C."/>
            <person name="Pinto D."/>
            <person name="Vollmers J."/>
            <person name="Rivas-Marin E."/>
            <person name="Kohn T."/>
            <person name="Peeters S.H."/>
            <person name="Heuer A."/>
            <person name="Rast P."/>
            <person name="Oberbeckmann S."/>
            <person name="Bunk B."/>
            <person name="Jeske O."/>
            <person name="Meyerdierks A."/>
            <person name="Storesund J.E."/>
            <person name="Kallscheuer N."/>
            <person name="Luecker S."/>
            <person name="Lage O.M."/>
            <person name="Pohl T."/>
            <person name="Merkel B.J."/>
            <person name="Hornburger P."/>
            <person name="Mueller R.-W."/>
            <person name="Bruemmer F."/>
            <person name="Labrenz M."/>
            <person name="Spormann A.M."/>
            <person name="Op den Camp H."/>
            <person name="Overmann J."/>
            <person name="Amann R."/>
            <person name="Jetten M.S.M."/>
            <person name="Mascher T."/>
            <person name="Medema M.H."/>
            <person name="Devos D.P."/>
            <person name="Kaster A.-K."/>
            <person name="Ovreas L."/>
            <person name="Rohde M."/>
            <person name="Galperin M.Y."/>
            <person name="Jogler C."/>
        </authorList>
    </citation>
    <scope>NUCLEOTIDE SEQUENCE [LARGE SCALE GENOMIC DNA]</scope>
    <source>
        <strain evidence="1 2">ETA_A1</strain>
    </source>
</reference>
<dbReference type="RefSeq" id="WP_145234626.1">
    <property type="nucleotide sequence ID" value="NZ_CP036273.1"/>
</dbReference>
<dbReference type="AlphaFoldDB" id="A0A517XN86"/>
<proteinExistence type="predicted"/>
<dbReference type="Proteomes" id="UP000319576">
    <property type="component" value="Chromosome"/>
</dbReference>
<accession>A0A517XN86</accession>
<evidence type="ECO:0000313" key="2">
    <source>
        <dbReference type="Proteomes" id="UP000319576"/>
    </source>
</evidence>
<sequence length="99" mass="10394">MSVPSAPGPVSVARHRLLVATPALWPAWPFLPLVRRARGAAELGVLFDARGAVGLTGYSATVFLTNLYALPPTLPALLASPREAFDSGDELVAAGWEVD</sequence>
<evidence type="ECO:0000313" key="1">
    <source>
        <dbReference type="EMBL" id="QDU18970.1"/>
    </source>
</evidence>
<organism evidence="1 2">
    <name type="scientific">Urbifossiella limnaea</name>
    <dbReference type="NCBI Taxonomy" id="2528023"/>
    <lineage>
        <taxon>Bacteria</taxon>
        <taxon>Pseudomonadati</taxon>
        <taxon>Planctomycetota</taxon>
        <taxon>Planctomycetia</taxon>
        <taxon>Gemmatales</taxon>
        <taxon>Gemmataceae</taxon>
        <taxon>Urbifossiella</taxon>
    </lineage>
</organism>